<accession>A0A1M5BES9</accession>
<evidence type="ECO:0000313" key="2">
    <source>
        <dbReference type="EMBL" id="SHF41011.1"/>
    </source>
</evidence>
<protein>
    <recommendedName>
        <fullName evidence="1">DUF3786 domain-containing protein</fullName>
    </recommendedName>
</protein>
<evidence type="ECO:0000259" key="1">
    <source>
        <dbReference type="Pfam" id="PF12654"/>
    </source>
</evidence>
<dbReference type="STRING" id="1121391.SAMN02745206_01919"/>
<organism evidence="2 3">
    <name type="scientific">Desulfacinum infernum DSM 9756</name>
    <dbReference type="NCBI Taxonomy" id="1121391"/>
    <lineage>
        <taxon>Bacteria</taxon>
        <taxon>Pseudomonadati</taxon>
        <taxon>Thermodesulfobacteriota</taxon>
        <taxon>Syntrophobacteria</taxon>
        <taxon>Syntrophobacterales</taxon>
        <taxon>Syntrophobacteraceae</taxon>
        <taxon>Desulfacinum</taxon>
    </lineage>
</organism>
<sequence length="203" mass="22105">MESGYEGILRGYLEKAWARGVEELVRALPAELPSDGGLRFRAFGVDCIVHPDRITLDGRPETGVKGVLTAIYCAFAPKEESPLEPLVAFKEIPNSGPYQAAFAANAENLLVPHVDKIHEKQETLLAAFSGHTNPDAPAGDFSFTLYPLPKIPIYYIFHLPDEEFPAAVTCLFGGGSHAFMPLDALADVAEYTGRSLLEMLRTA</sequence>
<dbReference type="Proteomes" id="UP000184076">
    <property type="component" value="Unassembled WGS sequence"/>
</dbReference>
<dbReference type="Pfam" id="PF12654">
    <property type="entry name" value="DUF3786"/>
    <property type="match status" value="1"/>
</dbReference>
<dbReference type="AlphaFoldDB" id="A0A1M5BES9"/>
<reference evidence="3" key="1">
    <citation type="submission" date="2016-11" db="EMBL/GenBank/DDBJ databases">
        <authorList>
            <person name="Varghese N."/>
            <person name="Submissions S."/>
        </authorList>
    </citation>
    <scope>NUCLEOTIDE SEQUENCE [LARGE SCALE GENOMIC DNA]</scope>
    <source>
        <strain evidence="3">DSM 9756</strain>
    </source>
</reference>
<dbReference type="EMBL" id="FQVB01000017">
    <property type="protein sequence ID" value="SHF41011.1"/>
    <property type="molecule type" value="Genomic_DNA"/>
</dbReference>
<evidence type="ECO:0000313" key="3">
    <source>
        <dbReference type="Proteomes" id="UP000184076"/>
    </source>
</evidence>
<feature type="domain" description="DUF3786" evidence="1">
    <location>
        <begin position="22"/>
        <end position="192"/>
    </location>
</feature>
<name>A0A1M5BES9_9BACT</name>
<dbReference type="InterPro" id="IPR024264">
    <property type="entry name" value="DUF3786"/>
</dbReference>
<gene>
    <name evidence="2" type="ORF">SAMN02745206_01919</name>
</gene>
<keyword evidence="3" id="KW-1185">Reference proteome</keyword>
<dbReference type="RefSeq" id="WP_073038769.1">
    <property type="nucleotide sequence ID" value="NZ_FQVB01000017.1"/>
</dbReference>
<proteinExistence type="predicted"/>